<gene>
    <name evidence="3" type="ordered locus">Halhy_4046</name>
</gene>
<protein>
    <submittedName>
        <fullName evidence="3">Virulence-associated E family protein</fullName>
    </submittedName>
</protein>
<organism evidence="3 4">
    <name type="scientific">Haliscomenobacter hydrossis (strain ATCC 27775 / DSM 1100 / LMG 10767 / O)</name>
    <dbReference type="NCBI Taxonomy" id="760192"/>
    <lineage>
        <taxon>Bacteria</taxon>
        <taxon>Pseudomonadati</taxon>
        <taxon>Bacteroidota</taxon>
        <taxon>Saprospiria</taxon>
        <taxon>Saprospirales</taxon>
        <taxon>Haliscomenobacteraceae</taxon>
        <taxon>Haliscomenobacter</taxon>
    </lineage>
</organism>
<dbReference type="Pfam" id="PF05272">
    <property type="entry name" value="VapE-like_dom"/>
    <property type="match status" value="1"/>
</dbReference>
<sequence>MNNFTVSIYRGATGSNKTQQFEGIEVVWNRMIDPNNSILIEWTNKLLAAKGTDDFKKMKETESPAFIIGKFPERKNNACQEYIPLLGFDVDAIGFEAIVEEYIKQLRECPFVRAAYPSPSRTGLRIFVECESTPDTHKTYYEAISAYLSDFLGIPTDKHIRKELSVQGLNKTDIDAEIKRREHLDSSTSNLARLWFYAHVPADLFYHNPHSHVFTLEQAPQKEQRPIKKTTQPHAAPLTDSHKIELCMNKVNRQNIPGGRNNFVFAAACEMARFGVENEIALANLLQYEENGFDQEEIKKTVESAFKSKSREYSDQQILSYASKIEPGSTVAAMLTQNTVQAIEADQVSDDDEEDNQGESESAEKSKFMRIKKYISNRYEFRRNLVSLDIEARRKSKSSTWKPLNENDLFCELMEVGFTGVEGPVIALIKSSFVQDYDPFQEYFQSLPKWTPQDTDYIKLLASYVEAIDKVWFEKQFKKMLVRTVACAIGRIPFNKHCFVLKSGQNDGKSSFIRFLCPPQLSDYMTDFIDMESKDGRIALCQNYLINLDELSVFSKSDVKKAKALFTIEKIKERLPYDRKASTIKRRASFIASTNEDEFLVDETGNVRWLVFEIKGVRHENGGPNGYNAKVKIDQVYSQAYSLLLSGFEMHLSKDEIAKSERNNQSYQVATVEQELIQKYFAPASKEEEGCEFMTATEIMSALQENIKTTLYKVPVGRALKVLAFEKTQRHDRRTNYQVKGYYVRRLSNVPED</sequence>
<proteinExistence type="predicted"/>
<name>F4L5Q9_HALH1</name>
<evidence type="ECO:0000313" key="3">
    <source>
        <dbReference type="EMBL" id="AEE51894.1"/>
    </source>
</evidence>
<dbReference type="STRING" id="760192.Halhy_4046"/>
<evidence type="ECO:0000313" key="4">
    <source>
        <dbReference type="Proteomes" id="UP000008461"/>
    </source>
</evidence>
<dbReference type="PANTHER" id="PTHR34985">
    <property type="entry name" value="SLR0554 PROTEIN"/>
    <property type="match status" value="1"/>
</dbReference>
<dbReference type="HOGENOM" id="CLU_024375_3_1_10"/>
<feature type="region of interest" description="Disordered" evidence="1">
    <location>
        <begin position="345"/>
        <end position="364"/>
    </location>
</feature>
<dbReference type="Pfam" id="PF08708">
    <property type="entry name" value="PriCT_1"/>
    <property type="match status" value="1"/>
</dbReference>
<dbReference type="AlphaFoldDB" id="F4L5Q9"/>
<reference evidence="3 4" key="1">
    <citation type="journal article" date="2011" name="Stand. Genomic Sci.">
        <title>Complete genome sequence of Haliscomenobacter hydrossis type strain (O).</title>
        <authorList>
            <consortium name="US DOE Joint Genome Institute (JGI-PGF)"/>
            <person name="Daligault H."/>
            <person name="Lapidus A."/>
            <person name="Zeytun A."/>
            <person name="Nolan M."/>
            <person name="Lucas S."/>
            <person name="Del Rio T.G."/>
            <person name="Tice H."/>
            <person name="Cheng J.F."/>
            <person name="Tapia R."/>
            <person name="Han C."/>
            <person name="Goodwin L."/>
            <person name="Pitluck S."/>
            <person name="Liolios K."/>
            <person name="Pagani I."/>
            <person name="Ivanova N."/>
            <person name="Huntemann M."/>
            <person name="Mavromatis K."/>
            <person name="Mikhailova N."/>
            <person name="Pati A."/>
            <person name="Chen A."/>
            <person name="Palaniappan K."/>
            <person name="Land M."/>
            <person name="Hauser L."/>
            <person name="Brambilla E.M."/>
            <person name="Rohde M."/>
            <person name="Verbarg S."/>
            <person name="Goker M."/>
            <person name="Bristow J."/>
            <person name="Eisen J.A."/>
            <person name="Markowitz V."/>
            <person name="Hugenholtz P."/>
            <person name="Kyrpides N.C."/>
            <person name="Klenk H.P."/>
            <person name="Woyke T."/>
        </authorList>
    </citation>
    <scope>NUCLEOTIDE SEQUENCE [LARGE SCALE GENOMIC DNA]</scope>
    <source>
        <strain evidence="4">ATCC 27775 / DSM 1100 / LMG 10767 / O</strain>
    </source>
</reference>
<feature type="compositionally biased region" description="Acidic residues" evidence="1">
    <location>
        <begin position="347"/>
        <end position="358"/>
    </location>
</feature>
<dbReference type="InterPro" id="IPR014907">
    <property type="entry name" value="BT4734-like_N"/>
</dbReference>
<evidence type="ECO:0000259" key="2">
    <source>
        <dbReference type="SMART" id="SM00942"/>
    </source>
</evidence>
<dbReference type="PANTHER" id="PTHR34985:SF1">
    <property type="entry name" value="SLR0554 PROTEIN"/>
    <property type="match status" value="1"/>
</dbReference>
<dbReference type="SMART" id="SM00942">
    <property type="entry name" value="PriCT_1"/>
    <property type="match status" value="1"/>
</dbReference>
<dbReference type="KEGG" id="hhy:Halhy_4046"/>
<dbReference type="Proteomes" id="UP000008461">
    <property type="component" value="Chromosome"/>
</dbReference>
<keyword evidence="4" id="KW-1185">Reference proteome</keyword>
<dbReference type="InterPro" id="IPR014820">
    <property type="entry name" value="PriCT_1"/>
</dbReference>
<dbReference type="EMBL" id="CP002691">
    <property type="protein sequence ID" value="AEE51894.1"/>
    <property type="molecule type" value="Genomic_DNA"/>
</dbReference>
<dbReference type="Pfam" id="PF08800">
    <property type="entry name" value="BT4734-like_N"/>
    <property type="match status" value="1"/>
</dbReference>
<evidence type="ECO:0000256" key="1">
    <source>
        <dbReference type="SAM" id="MobiDB-lite"/>
    </source>
</evidence>
<dbReference type="eggNOG" id="COG5545">
    <property type="taxonomic scope" value="Bacteria"/>
</dbReference>
<dbReference type="InterPro" id="IPR007936">
    <property type="entry name" value="VapE-like_dom"/>
</dbReference>
<dbReference type="RefSeq" id="WP_013766432.1">
    <property type="nucleotide sequence ID" value="NC_015510.1"/>
</dbReference>
<reference key="2">
    <citation type="submission" date="2011-04" db="EMBL/GenBank/DDBJ databases">
        <title>Complete sequence of chromosome of Haliscomenobacter hydrossis DSM 1100.</title>
        <authorList>
            <consortium name="US DOE Joint Genome Institute (JGI-PGF)"/>
            <person name="Lucas S."/>
            <person name="Han J."/>
            <person name="Lapidus A."/>
            <person name="Bruce D."/>
            <person name="Goodwin L."/>
            <person name="Pitluck S."/>
            <person name="Peters L."/>
            <person name="Kyrpides N."/>
            <person name="Mavromatis K."/>
            <person name="Ivanova N."/>
            <person name="Ovchinnikova G."/>
            <person name="Pagani I."/>
            <person name="Daligault H."/>
            <person name="Detter J.C."/>
            <person name="Han C."/>
            <person name="Land M."/>
            <person name="Hauser L."/>
            <person name="Markowitz V."/>
            <person name="Cheng J.-F."/>
            <person name="Hugenholtz P."/>
            <person name="Woyke T."/>
            <person name="Wu D."/>
            <person name="Verbarg S."/>
            <person name="Frueling A."/>
            <person name="Brambilla E."/>
            <person name="Klenk H.-P."/>
            <person name="Eisen J.A."/>
        </authorList>
    </citation>
    <scope>NUCLEOTIDE SEQUENCE</scope>
    <source>
        <strain>DSM 1100</strain>
    </source>
</reference>
<feature type="domain" description="Primase C-terminal 1" evidence="2">
    <location>
        <begin position="249"/>
        <end position="311"/>
    </location>
</feature>
<dbReference type="OrthoDB" id="9801888at2"/>
<accession>F4L5Q9</accession>